<organism evidence="2 3">
    <name type="scientific">Suillus fuscotomentosus</name>
    <dbReference type="NCBI Taxonomy" id="1912939"/>
    <lineage>
        <taxon>Eukaryota</taxon>
        <taxon>Fungi</taxon>
        <taxon>Dikarya</taxon>
        <taxon>Basidiomycota</taxon>
        <taxon>Agaricomycotina</taxon>
        <taxon>Agaricomycetes</taxon>
        <taxon>Agaricomycetidae</taxon>
        <taxon>Boletales</taxon>
        <taxon>Suillineae</taxon>
        <taxon>Suillaceae</taxon>
        <taxon>Suillus</taxon>
    </lineage>
</organism>
<gene>
    <name evidence="2" type="ORF">F5891DRAFT_1054135</name>
</gene>
<sequence length="175" mass="19514">MAHRKNPARSIYYIATSSLCYCMVTRRLSTSMEEYLYSGWRCRWAYRCSGLCPRPAISEMSSVSIIVRIHGALQHTSTWPRTLSLPRFKSSHTCLAPIRTFRLLHLKMQIMGIVAVIATSLSMTLPFLLPSFAEIPLCTGRATAGITCTPCCVSTHTLPGTYFQDSFGPGNADIR</sequence>
<dbReference type="EMBL" id="JABBWK010000055">
    <property type="protein sequence ID" value="KAG1896490.1"/>
    <property type="molecule type" value="Genomic_DNA"/>
</dbReference>
<name>A0AAD4HG86_9AGAM</name>
<dbReference type="GeneID" id="64656905"/>
<keyword evidence="1" id="KW-0472">Membrane</keyword>
<dbReference type="RefSeq" id="XP_041222066.1">
    <property type="nucleotide sequence ID" value="XM_041362607.1"/>
</dbReference>
<keyword evidence="3" id="KW-1185">Reference proteome</keyword>
<dbReference type="AlphaFoldDB" id="A0AAD4HG86"/>
<accession>A0AAD4HG86</accession>
<reference evidence="2" key="1">
    <citation type="journal article" date="2020" name="New Phytol.">
        <title>Comparative genomics reveals dynamic genome evolution in host specialist ectomycorrhizal fungi.</title>
        <authorList>
            <person name="Lofgren L.A."/>
            <person name="Nguyen N.H."/>
            <person name="Vilgalys R."/>
            <person name="Ruytinx J."/>
            <person name="Liao H.L."/>
            <person name="Branco S."/>
            <person name="Kuo A."/>
            <person name="LaButti K."/>
            <person name="Lipzen A."/>
            <person name="Andreopoulos W."/>
            <person name="Pangilinan J."/>
            <person name="Riley R."/>
            <person name="Hundley H."/>
            <person name="Na H."/>
            <person name="Barry K."/>
            <person name="Grigoriev I.V."/>
            <person name="Stajich J.E."/>
            <person name="Kennedy P.G."/>
        </authorList>
    </citation>
    <scope>NUCLEOTIDE SEQUENCE</scope>
    <source>
        <strain evidence="2">FC203</strain>
    </source>
</reference>
<evidence type="ECO:0000313" key="2">
    <source>
        <dbReference type="EMBL" id="KAG1896490.1"/>
    </source>
</evidence>
<comment type="caution">
    <text evidence="2">The sequence shown here is derived from an EMBL/GenBank/DDBJ whole genome shotgun (WGS) entry which is preliminary data.</text>
</comment>
<dbReference type="Proteomes" id="UP001195769">
    <property type="component" value="Unassembled WGS sequence"/>
</dbReference>
<keyword evidence="1" id="KW-0812">Transmembrane</keyword>
<evidence type="ECO:0000256" key="1">
    <source>
        <dbReference type="SAM" id="Phobius"/>
    </source>
</evidence>
<proteinExistence type="predicted"/>
<protein>
    <submittedName>
        <fullName evidence="2">Uncharacterized protein</fullName>
    </submittedName>
</protein>
<evidence type="ECO:0000313" key="3">
    <source>
        <dbReference type="Proteomes" id="UP001195769"/>
    </source>
</evidence>
<feature type="transmembrane region" description="Helical" evidence="1">
    <location>
        <begin position="110"/>
        <end position="129"/>
    </location>
</feature>
<keyword evidence="1" id="KW-1133">Transmembrane helix</keyword>